<evidence type="ECO:0000313" key="3">
    <source>
        <dbReference type="EMBL" id="RXN10286.1"/>
    </source>
</evidence>
<evidence type="ECO:0000313" key="4">
    <source>
        <dbReference type="Proteomes" id="UP000290572"/>
    </source>
</evidence>
<keyword evidence="1" id="KW-1133">Transmembrane helix</keyword>
<dbReference type="Proteomes" id="UP000290572">
    <property type="component" value="Unassembled WGS sequence"/>
</dbReference>
<keyword evidence="1" id="KW-0812">Transmembrane</keyword>
<keyword evidence="4" id="KW-1185">Reference proteome</keyword>
<dbReference type="EMBL" id="QBIY01013213">
    <property type="protein sequence ID" value="RXN10286.1"/>
    <property type="molecule type" value="Genomic_DNA"/>
</dbReference>
<organism evidence="3 4">
    <name type="scientific">Labeo rohita</name>
    <name type="common">Indian major carp</name>
    <name type="synonym">Cyprinus rohita</name>
    <dbReference type="NCBI Taxonomy" id="84645"/>
    <lineage>
        <taxon>Eukaryota</taxon>
        <taxon>Metazoa</taxon>
        <taxon>Chordata</taxon>
        <taxon>Craniata</taxon>
        <taxon>Vertebrata</taxon>
        <taxon>Euteleostomi</taxon>
        <taxon>Actinopterygii</taxon>
        <taxon>Neopterygii</taxon>
        <taxon>Teleostei</taxon>
        <taxon>Ostariophysi</taxon>
        <taxon>Cypriniformes</taxon>
        <taxon>Cyprinidae</taxon>
        <taxon>Labeoninae</taxon>
        <taxon>Labeonini</taxon>
        <taxon>Labeo</taxon>
    </lineage>
</organism>
<proteinExistence type="predicted"/>
<dbReference type="AlphaFoldDB" id="A0A498LT38"/>
<protein>
    <submittedName>
        <fullName evidence="3">Uncharacterized protein</fullName>
    </submittedName>
</protein>
<reference evidence="3 4" key="1">
    <citation type="submission" date="2018-03" db="EMBL/GenBank/DDBJ databases">
        <title>Draft genome sequence of Rohu Carp (Labeo rohita).</title>
        <authorList>
            <person name="Das P."/>
            <person name="Kushwaha B."/>
            <person name="Joshi C.G."/>
            <person name="Kumar D."/>
            <person name="Nagpure N.S."/>
            <person name="Sahoo L."/>
            <person name="Das S.P."/>
            <person name="Bit A."/>
            <person name="Patnaik S."/>
            <person name="Meher P.K."/>
            <person name="Jayasankar P."/>
            <person name="Koringa P.G."/>
            <person name="Patel N.V."/>
            <person name="Hinsu A.T."/>
            <person name="Kumar R."/>
            <person name="Pandey M."/>
            <person name="Agarwal S."/>
            <person name="Srivastava S."/>
            <person name="Singh M."/>
            <person name="Iquebal M.A."/>
            <person name="Jaiswal S."/>
            <person name="Angadi U.B."/>
            <person name="Kumar N."/>
            <person name="Raza M."/>
            <person name="Shah T.M."/>
            <person name="Rai A."/>
            <person name="Jena J.K."/>
        </authorList>
    </citation>
    <scope>NUCLEOTIDE SEQUENCE [LARGE SCALE GENOMIC DNA]</scope>
    <source>
        <strain evidence="3">DASCIFA01</strain>
        <tissue evidence="3">Testis</tissue>
    </source>
</reference>
<evidence type="ECO:0000256" key="1">
    <source>
        <dbReference type="SAM" id="Phobius"/>
    </source>
</evidence>
<sequence>MGLTTMAYVMFCTGLLMLTNRCSSYECPTTQETLCENLVSSKGYTYQVPQDKIPDLRDCEHGWYHLNGTFIVDATYQAENLGFVVSVTTENLTVSTCRNIQWQLECDDIQFQCFINYTVKHQVTHEPLPGNDTSSGGKEDANTPEWLIAVIVGIGIASVFIMSITI</sequence>
<feature type="signal peptide" evidence="2">
    <location>
        <begin position="1"/>
        <end position="24"/>
    </location>
</feature>
<keyword evidence="2" id="KW-0732">Signal</keyword>
<accession>A0A498LT38</accession>
<comment type="caution">
    <text evidence="3">The sequence shown here is derived from an EMBL/GenBank/DDBJ whole genome shotgun (WGS) entry which is preliminary data.</text>
</comment>
<name>A0A498LT38_LABRO</name>
<keyword evidence="1" id="KW-0472">Membrane</keyword>
<gene>
    <name evidence="3" type="ORF">ROHU_030864</name>
</gene>
<feature type="chain" id="PRO_5019753134" evidence="2">
    <location>
        <begin position="25"/>
        <end position="166"/>
    </location>
</feature>
<feature type="transmembrane region" description="Helical" evidence="1">
    <location>
        <begin position="146"/>
        <end position="165"/>
    </location>
</feature>
<evidence type="ECO:0000256" key="2">
    <source>
        <dbReference type="SAM" id="SignalP"/>
    </source>
</evidence>